<organism evidence="2 3">
    <name type="scientific">Leptospira kobayashii</name>
    <dbReference type="NCBI Taxonomy" id="1917830"/>
    <lineage>
        <taxon>Bacteria</taxon>
        <taxon>Pseudomonadati</taxon>
        <taxon>Spirochaetota</taxon>
        <taxon>Spirochaetia</taxon>
        <taxon>Leptospirales</taxon>
        <taxon>Leptospiraceae</taxon>
        <taxon>Leptospira</taxon>
    </lineage>
</organism>
<name>A0ABM7USQ7_9LEPT</name>
<evidence type="ECO:0000313" key="2">
    <source>
        <dbReference type="EMBL" id="BDA80320.1"/>
    </source>
</evidence>
<dbReference type="InterPro" id="IPR023614">
    <property type="entry name" value="Porin_dom_sf"/>
</dbReference>
<gene>
    <name evidence="2" type="ORF">LPTSP3_g32500</name>
</gene>
<evidence type="ECO:0000313" key="3">
    <source>
        <dbReference type="Proteomes" id="UP000245263"/>
    </source>
</evidence>
<protein>
    <recommendedName>
        <fullName evidence="4">Phosphate-selective porin O and P</fullName>
    </recommendedName>
</protein>
<evidence type="ECO:0000256" key="1">
    <source>
        <dbReference type="SAM" id="SignalP"/>
    </source>
</evidence>
<feature type="chain" id="PRO_5045707962" description="Phosphate-selective porin O and P" evidence="1">
    <location>
        <begin position="27"/>
        <end position="539"/>
    </location>
</feature>
<reference evidence="2 3" key="1">
    <citation type="submission" date="2021-08" db="EMBL/GenBank/DDBJ databases">
        <title>Complete genome sequence of Leptospira kobayashii strain E30.</title>
        <authorList>
            <person name="Nakao R."/>
            <person name="Nakamura S."/>
            <person name="Masuzawa T."/>
            <person name="Koizumi N."/>
        </authorList>
    </citation>
    <scope>NUCLEOTIDE SEQUENCE [LARGE SCALE GENOMIC DNA]</scope>
    <source>
        <strain evidence="2 3">E30</strain>
    </source>
</reference>
<dbReference type="Proteomes" id="UP000245263">
    <property type="component" value="Chromosome 1"/>
</dbReference>
<dbReference type="Gene3D" id="2.40.160.10">
    <property type="entry name" value="Porin"/>
    <property type="match status" value="1"/>
</dbReference>
<dbReference type="EMBL" id="AP025028">
    <property type="protein sequence ID" value="BDA80320.1"/>
    <property type="molecule type" value="Genomic_DNA"/>
</dbReference>
<dbReference type="RefSeq" id="WP_109021373.1">
    <property type="nucleotide sequence ID" value="NZ_AP025028.1"/>
</dbReference>
<evidence type="ECO:0008006" key="4">
    <source>
        <dbReference type="Google" id="ProtNLM"/>
    </source>
</evidence>
<keyword evidence="1" id="KW-0732">Signal</keyword>
<keyword evidence="3" id="KW-1185">Reference proteome</keyword>
<accession>A0ABM7USQ7</accession>
<proteinExistence type="predicted"/>
<sequence>MKNFISKQTSFALLVISILQIHSLLAEETGKQTKDENPPARIKELYIDETTGQLFSTPGANRRKVVLENQDYYTVKVPEPTSGFANRPEEPVNEKLTISGRVQFRGITGQSGSVYANGRDDYSAVDWNFRRLRLGFIYEGNKWWGGFANLRLENAMSNSFLRVTKDSASGNVKDVSLASSRGIIQEAGIWLNIPFMKTRVTFGTVHVPFQREYIMTSANLTNVERSMSTLALPQFDTGISVTSHLLKPINEKWERLLTGHFMVGNGHGGPGDYGYGRRVDLADERPNAPKLLSPAYYGRLQWNPLGGLEKDGKDLGWIEGEEIFQRDTKLSIGTAFASMQNVKVPSPFNPDYYPAGMAQPSLLAYQTTRDGGDPGTAYGDQTLNKTSPSRPKLGMVAHTYDFTFTTHGFYTNGAYSVFTGSAAPQHEKGYQFTFGYVIPLGGGKFIMPITRFDYFQADLNWNKNLEPGEAFRSYWVGLNLFGDKHVFKAQIFYQVFNDKLHKTAITGESVDIRDNVVYFQLQANFWTGTMTPDRFSRLE</sequence>
<feature type="signal peptide" evidence="1">
    <location>
        <begin position="1"/>
        <end position="26"/>
    </location>
</feature>